<dbReference type="AlphaFoldDB" id="A0AAN2FDI2"/>
<gene>
    <name evidence="2" type="ORF">DAPPPG734_13070</name>
</gene>
<protein>
    <submittedName>
        <fullName evidence="2">DUF2511 domain-containing protein</fullName>
    </submittedName>
</protein>
<evidence type="ECO:0000256" key="1">
    <source>
        <dbReference type="SAM" id="SignalP"/>
    </source>
</evidence>
<feature type="signal peptide" evidence="1">
    <location>
        <begin position="1"/>
        <end position="19"/>
    </location>
</feature>
<evidence type="ECO:0000313" key="3">
    <source>
        <dbReference type="Proteomes" id="UP001158961"/>
    </source>
</evidence>
<organism evidence="2 3">
    <name type="scientific">Enterobacter agglomerans</name>
    <name type="common">Erwinia herbicola</name>
    <name type="synonym">Pantoea agglomerans</name>
    <dbReference type="NCBI Taxonomy" id="549"/>
    <lineage>
        <taxon>Bacteria</taxon>
        <taxon>Pseudomonadati</taxon>
        <taxon>Pseudomonadota</taxon>
        <taxon>Gammaproteobacteria</taxon>
        <taxon>Enterobacterales</taxon>
        <taxon>Erwiniaceae</taxon>
        <taxon>Pantoea</taxon>
        <taxon>Pantoea agglomerans group</taxon>
    </lineage>
</organism>
<dbReference type="Proteomes" id="UP001158961">
    <property type="component" value="Chromosome"/>
</dbReference>
<proteinExistence type="predicted"/>
<evidence type="ECO:0000313" key="2">
    <source>
        <dbReference type="EMBL" id="CAH6304489.1"/>
    </source>
</evidence>
<dbReference type="EMBL" id="OW970315">
    <property type="protein sequence ID" value="CAH6304489.1"/>
    <property type="molecule type" value="Genomic_DNA"/>
</dbReference>
<reference evidence="2" key="1">
    <citation type="submission" date="2022-05" db="EMBL/GenBank/DDBJ databases">
        <authorList>
            <person name="Pothier F. J."/>
        </authorList>
    </citation>
    <scope>NUCLEOTIDE SEQUENCE</scope>
    <source>
        <strain evidence="2">DAPP-PG734</strain>
    </source>
</reference>
<dbReference type="RefSeq" id="WP_031592825.1">
    <property type="nucleotide sequence ID" value="NZ_JNVA01000038.1"/>
</dbReference>
<feature type="chain" id="PRO_5042869942" evidence="1">
    <location>
        <begin position="20"/>
        <end position="113"/>
    </location>
</feature>
<keyword evidence="1" id="KW-0732">Signal</keyword>
<dbReference type="InterPro" id="IPR019648">
    <property type="entry name" value="YebY"/>
</dbReference>
<name>A0AAN2FDI2_ENTAG</name>
<sequence>MKKLFLAIACLIGASASYAAEKSVDLDSSKLGEDWPLTFNKAKVSCINKRFIFVYNTDTDDRYPVNGNAKDAVQSGKMEGYDIDAVWADDPNYKGVKKSISPILDAGNNLCEQ</sequence>
<dbReference type="Pfam" id="PF10709">
    <property type="entry name" value="DUF2511"/>
    <property type="match status" value="1"/>
</dbReference>
<accession>A0AAN2FDI2</accession>